<sequence>MFHFPAYPPHTAVPAHDGRWVPPFGNPRIKALLAAPRGISQPQTSFIGPVCQGIHHTPLQATRTTRCAWPQGSFLANSQTTNHHTKMITKRSKQTLKIEFDSKSTARTRNQRKPRLARVHYPVLKPPRTTTPSGRDQPAIRHDGHRIAPGRSLGWRSGSPKAHPHHSRGTSHDGRTESP</sequence>
<accession>A0A4R0W080</accession>
<dbReference type="Proteomes" id="UP000291501">
    <property type="component" value="Unassembled WGS sequence"/>
</dbReference>
<protein>
    <submittedName>
        <fullName evidence="2">Uncharacterized protein</fullName>
    </submittedName>
</protein>
<feature type="region of interest" description="Disordered" evidence="1">
    <location>
        <begin position="102"/>
        <end position="179"/>
    </location>
</feature>
<organism evidence="2 3">
    <name type="scientific">Bifidobacterium longum subsp. longum</name>
    <dbReference type="NCBI Taxonomy" id="1679"/>
    <lineage>
        <taxon>Bacteria</taxon>
        <taxon>Bacillati</taxon>
        <taxon>Actinomycetota</taxon>
        <taxon>Actinomycetes</taxon>
        <taxon>Bifidobacteriales</taxon>
        <taxon>Bifidobacteriaceae</taxon>
        <taxon>Bifidobacterium</taxon>
    </lineage>
</organism>
<feature type="compositionally biased region" description="Basic residues" evidence="1">
    <location>
        <begin position="109"/>
        <end position="118"/>
    </location>
</feature>
<gene>
    <name evidence="2" type="ORF">MCC10126_2153</name>
</gene>
<name>A0A4R0W080_BIFLL</name>
<evidence type="ECO:0000313" key="3">
    <source>
        <dbReference type="Proteomes" id="UP000291501"/>
    </source>
</evidence>
<dbReference type="EMBL" id="SHTN01000060">
    <property type="protein sequence ID" value="TCF79691.1"/>
    <property type="molecule type" value="Genomic_DNA"/>
</dbReference>
<feature type="compositionally biased region" description="Basic and acidic residues" evidence="1">
    <location>
        <begin position="170"/>
        <end position="179"/>
    </location>
</feature>
<proteinExistence type="predicted"/>
<dbReference type="AlphaFoldDB" id="A0A4R0W080"/>
<evidence type="ECO:0000313" key="2">
    <source>
        <dbReference type="EMBL" id="TCF79691.1"/>
    </source>
</evidence>
<comment type="caution">
    <text evidence="2">The sequence shown here is derived from an EMBL/GenBank/DDBJ whole genome shotgun (WGS) entry which is preliminary data.</text>
</comment>
<evidence type="ECO:0000256" key="1">
    <source>
        <dbReference type="SAM" id="MobiDB-lite"/>
    </source>
</evidence>
<reference evidence="2 3" key="1">
    <citation type="journal article" date="2018" name="Sci. Rep.">
        <title>Genomic diversity and distribution of Bifidobacterium longum subsp. longum across the human lifespan.</title>
        <authorList>
            <person name="Odamaki T."/>
            <person name="Bottacini F."/>
            <person name="Kato K."/>
            <person name="Mitsuyama E."/>
            <person name="Yoshida K."/>
            <person name="Horigome A."/>
            <person name="Xiao J.Z."/>
            <person name="van Sinderen D."/>
        </authorList>
    </citation>
    <scope>NUCLEOTIDE SEQUENCE [LARGE SCALE GENOMIC DNA]</scope>
    <source>
        <strain evidence="2 3">MCC10126</strain>
    </source>
</reference>